<dbReference type="PROSITE" id="PS51318">
    <property type="entry name" value="TAT"/>
    <property type="match status" value="1"/>
</dbReference>
<accession>A0ABX0I3M9</accession>
<dbReference type="EMBL" id="JAAOCD010000011">
    <property type="protein sequence ID" value="NHL00195.1"/>
    <property type="molecule type" value="Genomic_DNA"/>
</dbReference>
<dbReference type="PANTHER" id="PTHR42928">
    <property type="entry name" value="TRICARBOXYLATE-BINDING PROTEIN"/>
    <property type="match status" value="1"/>
</dbReference>
<comment type="similarity">
    <text evidence="1">Belongs to the UPF0065 (bug) family.</text>
</comment>
<protein>
    <submittedName>
        <fullName evidence="3">Tripartite tricarboxylate transporter substrate binding protein</fullName>
    </submittedName>
</protein>
<dbReference type="Proteomes" id="UP000802098">
    <property type="component" value="Unassembled WGS sequence"/>
</dbReference>
<evidence type="ECO:0000313" key="4">
    <source>
        <dbReference type="Proteomes" id="UP000802098"/>
    </source>
</evidence>
<dbReference type="RefSeq" id="WP_009858225.1">
    <property type="nucleotide sequence ID" value="NZ_JAAOCD010000011.1"/>
</dbReference>
<dbReference type="PIRSF" id="PIRSF017082">
    <property type="entry name" value="YflP"/>
    <property type="match status" value="1"/>
</dbReference>
<evidence type="ECO:0000256" key="1">
    <source>
        <dbReference type="ARBA" id="ARBA00006987"/>
    </source>
</evidence>
<keyword evidence="2" id="KW-0732">Signal</keyword>
<keyword evidence="4" id="KW-1185">Reference proteome</keyword>
<dbReference type="InterPro" id="IPR042100">
    <property type="entry name" value="Bug_dom1"/>
</dbReference>
<evidence type="ECO:0000313" key="3">
    <source>
        <dbReference type="EMBL" id="NHL00195.1"/>
    </source>
</evidence>
<proteinExistence type="inferred from homology"/>
<sequence>MSPISRRRLLHWSAAAVAAPALGSAHANTAAFPAKPVRILVGNTAGSGADVAVRIVARQLQDDWRQPVTVENRTGAGGLVAAEATARSDADGHTLSLSQEGAITIAPALQGKLSFDPLKELAPVVHLADSDYVLVVNAATGWRTIAEMVAAAKKRPGAYSYASAGVGSLHHLAFELLKIERDFFFVHIPYRGGSQAVADVASGQAQAMWVSVTAALPHIQSGRLRALAIGGAQRSPLLPAVPTAQESIPGFRVTSWFALFAPVRTPAAVVERIAQDASATLRQPAVLEALRKQGITPVGGTPQQLAQLVRRDYERYARLSDRVKLASD</sequence>
<dbReference type="Gene3D" id="3.40.190.10">
    <property type="entry name" value="Periplasmic binding protein-like II"/>
    <property type="match status" value="1"/>
</dbReference>
<dbReference type="InterPro" id="IPR005064">
    <property type="entry name" value="BUG"/>
</dbReference>
<dbReference type="Pfam" id="PF03401">
    <property type="entry name" value="TctC"/>
    <property type="match status" value="1"/>
</dbReference>
<name>A0ABX0I3M9_9BURK</name>
<dbReference type="PANTHER" id="PTHR42928:SF5">
    <property type="entry name" value="BLR1237 PROTEIN"/>
    <property type="match status" value="1"/>
</dbReference>
<evidence type="ECO:0000256" key="2">
    <source>
        <dbReference type="SAM" id="SignalP"/>
    </source>
</evidence>
<reference evidence="3 4" key="1">
    <citation type="submission" date="2020-03" db="EMBL/GenBank/DDBJ databases">
        <title>Rubrivivax benzoatilyticus JA2 (sequenced after 10 years sub-culturing).</title>
        <authorList>
            <person name="Gupta D."/>
            <person name="Chintalapati S."/>
            <person name="Chintalapati V.R."/>
        </authorList>
    </citation>
    <scope>NUCLEOTIDE SEQUENCE [LARGE SCALE GENOMIC DNA]</scope>
    <source>
        <strain evidence="3 4">JA2-Mal</strain>
    </source>
</reference>
<feature type="chain" id="PRO_5047464969" evidence="2">
    <location>
        <begin position="28"/>
        <end position="328"/>
    </location>
</feature>
<dbReference type="CDD" id="cd13578">
    <property type="entry name" value="PBP2_Bug27"/>
    <property type="match status" value="1"/>
</dbReference>
<gene>
    <name evidence="3" type="ORF">G7087_17565</name>
</gene>
<comment type="caution">
    <text evidence="3">The sequence shown here is derived from an EMBL/GenBank/DDBJ whole genome shotgun (WGS) entry which is preliminary data.</text>
</comment>
<organism evidence="3 4">
    <name type="scientific">Rubrivivax benzoatilyticus</name>
    <dbReference type="NCBI Taxonomy" id="316997"/>
    <lineage>
        <taxon>Bacteria</taxon>
        <taxon>Pseudomonadati</taxon>
        <taxon>Pseudomonadota</taxon>
        <taxon>Betaproteobacteria</taxon>
        <taxon>Burkholderiales</taxon>
        <taxon>Sphaerotilaceae</taxon>
        <taxon>Rubrivivax</taxon>
    </lineage>
</organism>
<feature type="signal peptide" evidence="2">
    <location>
        <begin position="1"/>
        <end position="27"/>
    </location>
</feature>
<dbReference type="SUPFAM" id="SSF53850">
    <property type="entry name" value="Periplasmic binding protein-like II"/>
    <property type="match status" value="1"/>
</dbReference>
<dbReference type="InterPro" id="IPR006311">
    <property type="entry name" value="TAT_signal"/>
</dbReference>
<dbReference type="Gene3D" id="3.40.190.150">
    <property type="entry name" value="Bordetella uptake gene, domain 1"/>
    <property type="match status" value="1"/>
</dbReference>